<dbReference type="PROSITE" id="PS00122">
    <property type="entry name" value="CARBOXYLESTERASE_B_1"/>
    <property type="match status" value="1"/>
</dbReference>
<evidence type="ECO:0000259" key="4">
    <source>
        <dbReference type="Pfam" id="PF00135"/>
    </source>
</evidence>
<feature type="signal peptide" evidence="3">
    <location>
        <begin position="1"/>
        <end position="21"/>
    </location>
</feature>
<dbReference type="Gene3D" id="3.40.50.1820">
    <property type="entry name" value="alpha/beta hydrolase"/>
    <property type="match status" value="1"/>
</dbReference>
<sequence length="569" mass="58519">MVAFALIPFLLAGVSPLSAVAAPLQGLTITAASVKGAPIFPPINYGLSGLCKLPLLQEICAIVAAKTSSGIQVTTPIGVAAGVSDGSGASRFPVKYASATRWEASTISTKWTLPTGATNASGLPLACPQPLVDPSTYAEDCLSMILYVPTSLKANSGAPTLLWIHGGSFITGSATGPGLDGSKLAIATNSIVAVMQYRLGALGFMAPSGTTNLAVKDTINAMSFLAKVVPSFGGSASKITLAGQSSGAGMIRALLATPSASSLFQSAILQSDPIDYGFLNASTQVALQSSFNTLTGCTASNKACQNALSLEAIINAQVTLCSDASSIDPSTGTAEPVRPVRDGSLITTPLDLTAAFPSVNKPILLSNVRNEAGPTIFSMFTAAIDSSIFEDAAQGSLGDARASTVMASGFYNTSVSDTRIPLETLGTDYVWRCPTWSLARSWVAHGGKAFVGVYYTGATYPANNDIAFCLEAGSVCHQDDIEIVFGTVPNPTTAQAALTTEMQARYKAFLTTGSPNVAGLLPWTAATTTDVHAHQLGGTPTPSGEVPAGACEQSFWGDSVDYDYQVYGI</sequence>
<evidence type="ECO:0000313" key="6">
    <source>
        <dbReference type="Proteomes" id="UP000623467"/>
    </source>
</evidence>
<dbReference type="SUPFAM" id="SSF53474">
    <property type="entry name" value="alpha/beta-Hydrolases"/>
    <property type="match status" value="1"/>
</dbReference>
<dbReference type="InterPro" id="IPR029058">
    <property type="entry name" value="AB_hydrolase_fold"/>
</dbReference>
<dbReference type="Pfam" id="PF00135">
    <property type="entry name" value="COesterase"/>
    <property type="match status" value="1"/>
</dbReference>
<evidence type="ECO:0000256" key="2">
    <source>
        <dbReference type="ARBA" id="ARBA00022801"/>
    </source>
</evidence>
<dbReference type="InterPro" id="IPR019826">
    <property type="entry name" value="Carboxylesterase_B_AS"/>
</dbReference>
<feature type="domain" description="Carboxylesterase type B" evidence="4">
    <location>
        <begin position="94"/>
        <end position="537"/>
    </location>
</feature>
<dbReference type="EC" id="3.1.1.-" evidence="3"/>
<organism evidence="5 6">
    <name type="scientific">Mycena sanguinolenta</name>
    <dbReference type="NCBI Taxonomy" id="230812"/>
    <lineage>
        <taxon>Eukaryota</taxon>
        <taxon>Fungi</taxon>
        <taxon>Dikarya</taxon>
        <taxon>Basidiomycota</taxon>
        <taxon>Agaricomycotina</taxon>
        <taxon>Agaricomycetes</taxon>
        <taxon>Agaricomycetidae</taxon>
        <taxon>Agaricales</taxon>
        <taxon>Marasmiineae</taxon>
        <taxon>Mycenaceae</taxon>
        <taxon>Mycena</taxon>
    </lineage>
</organism>
<comment type="caution">
    <text evidence="5">The sequence shown here is derived from an EMBL/GenBank/DDBJ whole genome shotgun (WGS) entry which is preliminary data.</text>
</comment>
<evidence type="ECO:0000256" key="1">
    <source>
        <dbReference type="ARBA" id="ARBA00005964"/>
    </source>
</evidence>
<comment type="similarity">
    <text evidence="1 3">Belongs to the type-B carboxylesterase/lipase family.</text>
</comment>
<evidence type="ECO:0000313" key="5">
    <source>
        <dbReference type="EMBL" id="KAF7363849.1"/>
    </source>
</evidence>
<protein>
    <recommendedName>
        <fullName evidence="3">Carboxylic ester hydrolase</fullName>
        <ecNumber evidence="3">3.1.1.-</ecNumber>
    </recommendedName>
</protein>
<proteinExistence type="inferred from homology"/>
<dbReference type="OrthoDB" id="408631at2759"/>
<dbReference type="PANTHER" id="PTHR45570">
    <property type="entry name" value="CARBOXYLIC ESTER HYDROLASE"/>
    <property type="match status" value="1"/>
</dbReference>
<keyword evidence="3" id="KW-0732">Signal</keyword>
<feature type="chain" id="PRO_5034400079" description="Carboxylic ester hydrolase" evidence="3">
    <location>
        <begin position="22"/>
        <end position="569"/>
    </location>
</feature>
<name>A0A8H7D690_9AGAR</name>
<dbReference type="GO" id="GO:0016787">
    <property type="term" value="F:hydrolase activity"/>
    <property type="evidence" value="ECO:0007669"/>
    <property type="project" value="UniProtKB-KW"/>
</dbReference>
<keyword evidence="2 3" id="KW-0378">Hydrolase</keyword>
<gene>
    <name evidence="5" type="ORF">MSAN_01042900</name>
</gene>
<dbReference type="EMBL" id="JACAZH010000007">
    <property type="protein sequence ID" value="KAF7363849.1"/>
    <property type="molecule type" value="Genomic_DNA"/>
</dbReference>
<accession>A0A8H7D690</accession>
<evidence type="ECO:0000256" key="3">
    <source>
        <dbReference type="RuleBase" id="RU361235"/>
    </source>
</evidence>
<dbReference type="AlphaFoldDB" id="A0A8H7D690"/>
<dbReference type="InterPro" id="IPR002018">
    <property type="entry name" value="CarbesteraseB"/>
</dbReference>
<reference evidence="5" key="1">
    <citation type="submission" date="2020-05" db="EMBL/GenBank/DDBJ databases">
        <title>Mycena genomes resolve the evolution of fungal bioluminescence.</title>
        <authorList>
            <person name="Tsai I.J."/>
        </authorList>
    </citation>
    <scope>NUCLEOTIDE SEQUENCE</scope>
    <source>
        <strain evidence="5">160909Yilan</strain>
    </source>
</reference>
<dbReference type="Proteomes" id="UP000623467">
    <property type="component" value="Unassembled WGS sequence"/>
</dbReference>
<dbReference type="PANTHER" id="PTHR45570:SF1">
    <property type="entry name" value="CARBOXYLIC ESTER HYDROLASE"/>
    <property type="match status" value="1"/>
</dbReference>
<keyword evidence="6" id="KW-1185">Reference proteome</keyword>